<proteinExistence type="predicted"/>
<name>A0AAW1QJ02_9CHLO</name>
<dbReference type="AlphaFoldDB" id="A0AAW1QJ02"/>
<organism evidence="2 3">
    <name type="scientific">Elliptochloris bilobata</name>
    <dbReference type="NCBI Taxonomy" id="381761"/>
    <lineage>
        <taxon>Eukaryota</taxon>
        <taxon>Viridiplantae</taxon>
        <taxon>Chlorophyta</taxon>
        <taxon>core chlorophytes</taxon>
        <taxon>Trebouxiophyceae</taxon>
        <taxon>Trebouxiophyceae incertae sedis</taxon>
        <taxon>Elliptochloris clade</taxon>
        <taxon>Elliptochloris</taxon>
    </lineage>
</organism>
<evidence type="ECO:0000256" key="1">
    <source>
        <dbReference type="SAM" id="Phobius"/>
    </source>
</evidence>
<evidence type="ECO:0000313" key="3">
    <source>
        <dbReference type="Proteomes" id="UP001445335"/>
    </source>
</evidence>
<accession>A0AAW1QJ02</accession>
<feature type="transmembrane region" description="Helical" evidence="1">
    <location>
        <begin position="20"/>
        <end position="40"/>
    </location>
</feature>
<evidence type="ECO:0000313" key="2">
    <source>
        <dbReference type="EMBL" id="KAK9821430.1"/>
    </source>
</evidence>
<dbReference type="Proteomes" id="UP001445335">
    <property type="component" value="Unassembled WGS sequence"/>
</dbReference>
<gene>
    <name evidence="2" type="ORF">WJX81_004751</name>
</gene>
<sequence length="240" mass="25202">MERALVRDSGTPENRAATWLTLSFAALAWLLALSGVYGMQSVLGPTAKLVQFQWWLVVFQLAVLLASAVVHYASLRSLQPGVRATLCVLTPLVMLQTDVVNGQRQIAVVGAALLAALQREKLASDADSKPPDALADLLARVAAGAGGSAVVADMQRCADVVFLGFLFLGVLDLLLLWLLGAEAAACRHKRGLQGLPSSTGSELSKQGSAARDLHNLPLSVAATSATLSPRAPHPPGQQRV</sequence>
<feature type="transmembrane region" description="Helical" evidence="1">
    <location>
        <begin position="160"/>
        <end position="180"/>
    </location>
</feature>
<keyword evidence="1" id="KW-0472">Membrane</keyword>
<protein>
    <submittedName>
        <fullName evidence="2">Uncharacterized protein</fullName>
    </submittedName>
</protein>
<feature type="transmembrane region" description="Helical" evidence="1">
    <location>
        <begin position="52"/>
        <end position="73"/>
    </location>
</feature>
<keyword evidence="1" id="KW-0812">Transmembrane</keyword>
<comment type="caution">
    <text evidence="2">The sequence shown here is derived from an EMBL/GenBank/DDBJ whole genome shotgun (WGS) entry which is preliminary data.</text>
</comment>
<keyword evidence="3" id="KW-1185">Reference proteome</keyword>
<dbReference type="EMBL" id="JALJOU010000102">
    <property type="protein sequence ID" value="KAK9821430.1"/>
    <property type="molecule type" value="Genomic_DNA"/>
</dbReference>
<reference evidence="2 3" key="1">
    <citation type="journal article" date="2024" name="Nat. Commun.">
        <title>Phylogenomics reveals the evolutionary origins of lichenization in chlorophyte algae.</title>
        <authorList>
            <person name="Puginier C."/>
            <person name="Libourel C."/>
            <person name="Otte J."/>
            <person name="Skaloud P."/>
            <person name="Haon M."/>
            <person name="Grisel S."/>
            <person name="Petersen M."/>
            <person name="Berrin J.G."/>
            <person name="Delaux P.M."/>
            <person name="Dal Grande F."/>
            <person name="Keller J."/>
        </authorList>
    </citation>
    <scope>NUCLEOTIDE SEQUENCE [LARGE SCALE GENOMIC DNA]</scope>
    <source>
        <strain evidence="2 3">SAG 245.80</strain>
    </source>
</reference>
<keyword evidence="1" id="KW-1133">Transmembrane helix</keyword>